<evidence type="ECO:0000313" key="2">
    <source>
        <dbReference type="Proteomes" id="UP000219048"/>
    </source>
</evidence>
<dbReference type="Proteomes" id="UP000219048">
    <property type="component" value="Unassembled WGS sequence"/>
</dbReference>
<dbReference type="EMBL" id="OBEH01000007">
    <property type="protein sequence ID" value="SNZ01771.1"/>
    <property type="molecule type" value="Genomic_DNA"/>
</dbReference>
<accession>A0A285N213</accession>
<dbReference type="AlphaFoldDB" id="A0A285N213"/>
<organism evidence="1 2">
    <name type="scientific">Flagellimonas pacifica</name>
    <dbReference type="NCBI Taxonomy" id="1247520"/>
    <lineage>
        <taxon>Bacteria</taxon>
        <taxon>Pseudomonadati</taxon>
        <taxon>Bacteroidota</taxon>
        <taxon>Flavobacteriia</taxon>
        <taxon>Flavobacteriales</taxon>
        <taxon>Flavobacteriaceae</taxon>
        <taxon>Flagellimonas</taxon>
    </lineage>
</organism>
<sequence>MDQKALLSDDKLRKSNRGIYLDQKLYLRNTFNSTKGFYRWSPTKPSNASQETNKHFYPNHLECRKQSIL</sequence>
<reference evidence="2" key="1">
    <citation type="submission" date="2017-09" db="EMBL/GenBank/DDBJ databases">
        <authorList>
            <person name="Varghese N."/>
            <person name="Submissions S."/>
        </authorList>
    </citation>
    <scope>NUCLEOTIDE SEQUENCE [LARGE SCALE GENOMIC DNA]</scope>
    <source>
        <strain evidence="2">DSM 25885</strain>
    </source>
</reference>
<gene>
    <name evidence="1" type="ORF">SAMN06265377_3616</name>
</gene>
<proteinExistence type="predicted"/>
<protein>
    <submittedName>
        <fullName evidence="1">Uncharacterized protein</fullName>
    </submittedName>
</protein>
<evidence type="ECO:0000313" key="1">
    <source>
        <dbReference type="EMBL" id="SNZ01771.1"/>
    </source>
</evidence>
<keyword evidence="2" id="KW-1185">Reference proteome</keyword>
<name>A0A285N213_9FLAO</name>